<dbReference type="PANTHER" id="PTHR13297:SF5">
    <property type="entry name" value="TBC1 DOMAIN FAMILY MEMBER 23"/>
    <property type="match status" value="1"/>
</dbReference>
<dbReference type="GO" id="GO:0005829">
    <property type="term" value="C:cytosol"/>
    <property type="evidence" value="ECO:0007669"/>
    <property type="project" value="GOC"/>
</dbReference>
<protein>
    <recommendedName>
        <fullName evidence="1">TBC1 domain-containing protein</fullName>
    </recommendedName>
</protein>
<name>A0A3P7L5G7_STRVU</name>
<dbReference type="CDD" id="cd20788">
    <property type="entry name" value="TBC1D23_C-like"/>
    <property type="match status" value="1"/>
</dbReference>
<proteinExistence type="predicted"/>
<dbReference type="InterPro" id="IPR045799">
    <property type="entry name" value="TBC1D23_C"/>
</dbReference>
<dbReference type="GO" id="GO:0005802">
    <property type="term" value="C:trans-Golgi network"/>
    <property type="evidence" value="ECO:0007669"/>
    <property type="project" value="TreeGrafter"/>
</dbReference>
<dbReference type="Pfam" id="PF19430">
    <property type="entry name" value="TBC1D23_C"/>
    <property type="match status" value="1"/>
</dbReference>
<dbReference type="InterPro" id="IPR039755">
    <property type="entry name" value="TBC1D23"/>
</dbReference>
<keyword evidence="3" id="KW-1185">Reference proteome</keyword>
<evidence type="ECO:0000313" key="3">
    <source>
        <dbReference type="Proteomes" id="UP000270094"/>
    </source>
</evidence>
<accession>A0A3P7L5G7</accession>
<feature type="domain" description="TBC1" evidence="1">
    <location>
        <begin position="85"/>
        <end position="226"/>
    </location>
</feature>
<organism evidence="2 3">
    <name type="scientific">Strongylus vulgaris</name>
    <name type="common">Blood worm</name>
    <dbReference type="NCBI Taxonomy" id="40348"/>
    <lineage>
        <taxon>Eukaryota</taxon>
        <taxon>Metazoa</taxon>
        <taxon>Ecdysozoa</taxon>
        <taxon>Nematoda</taxon>
        <taxon>Chromadorea</taxon>
        <taxon>Rhabditida</taxon>
        <taxon>Rhabditina</taxon>
        <taxon>Rhabditomorpha</taxon>
        <taxon>Strongyloidea</taxon>
        <taxon>Strongylidae</taxon>
        <taxon>Strongylus</taxon>
    </lineage>
</organism>
<dbReference type="GO" id="GO:0099041">
    <property type="term" value="P:vesicle tethering to Golgi"/>
    <property type="evidence" value="ECO:0007669"/>
    <property type="project" value="TreeGrafter"/>
</dbReference>
<dbReference type="AlphaFoldDB" id="A0A3P7L5G7"/>
<dbReference type="PANTHER" id="PTHR13297">
    <property type="entry name" value="TBC1 DOMAIN FAMILY MEMBER 23-RELATED"/>
    <property type="match status" value="1"/>
</dbReference>
<dbReference type="EMBL" id="UYYB01094484">
    <property type="protein sequence ID" value="VDM74448.1"/>
    <property type="molecule type" value="Genomic_DNA"/>
</dbReference>
<dbReference type="GO" id="GO:0042147">
    <property type="term" value="P:retrograde transport, endosome to Golgi"/>
    <property type="evidence" value="ECO:0007669"/>
    <property type="project" value="InterPro"/>
</dbReference>
<reference evidence="2 3" key="1">
    <citation type="submission" date="2018-11" db="EMBL/GenBank/DDBJ databases">
        <authorList>
            <consortium name="Pathogen Informatics"/>
        </authorList>
    </citation>
    <scope>NUCLEOTIDE SEQUENCE [LARGE SCALE GENOMIC DNA]</scope>
</reference>
<evidence type="ECO:0000259" key="1">
    <source>
        <dbReference type="Pfam" id="PF19430"/>
    </source>
</evidence>
<evidence type="ECO:0000313" key="2">
    <source>
        <dbReference type="EMBL" id="VDM74448.1"/>
    </source>
</evidence>
<gene>
    <name evidence="2" type="ORF">SVUK_LOCUS9446</name>
</gene>
<dbReference type="Proteomes" id="UP000270094">
    <property type="component" value="Unassembled WGS sequence"/>
</dbReference>
<dbReference type="OrthoDB" id="73307at2759"/>
<sequence>MFQLVDAPSQFEIALSSLDSFKNAQKFDEHICFFGYGDEDQDQFMNMVIARFLRDGRSHVTFAQGGYRDKVSELVTQAAPTHSMGTEVKHVVSSDRYGKRYRNEPSVFSIDDDSSDESGGTLFNKTNRKEELLLVDQAEFIEHFQCHELGENKVMLPSHIAITRTHMHILRDVDRKPGFVTTEARHPLSSVLRVTSKKKVPELLTFKFGYEVNGVSKVTSVHRFLVPKAGECAKAVKTAIFALRPLSDSESTEISFATG</sequence>